<gene>
    <name evidence="7" type="ORF">AB2U05_34920</name>
</gene>
<dbReference type="GO" id="GO:0008482">
    <property type="term" value="F:sulfite oxidase activity"/>
    <property type="evidence" value="ECO:0007669"/>
    <property type="project" value="TreeGrafter"/>
</dbReference>
<proteinExistence type="predicted"/>
<comment type="cofactor">
    <cofactor evidence="1">
        <name>Mo-molybdopterin</name>
        <dbReference type="ChEBI" id="CHEBI:71302"/>
    </cofactor>
</comment>
<dbReference type="PRINTS" id="PR00407">
    <property type="entry name" value="EUMOPTERIN"/>
</dbReference>
<evidence type="ECO:0000256" key="2">
    <source>
        <dbReference type="ARBA" id="ARBA00022505"/>
    </source>
</evidence>
<dbReference type="PANTHER" id="PTHR19372">
    <property type="entry name" value="SULFITE REDUCTASE"/>
    <property type="match status" value="1"/>
</dbReference>
<evidence type="ECO:0000313" key="7">
    <source>
        <dbReference type="EMBL" id="XDQ83335.1"/>
    </source>
</evidence>
<evidence type="ECO:0000256" key="3">
    <source>
        <dbReference type="ARBA" id="ARBA00022723"/>
    </source>
</evidence>
<dbReference type="InterPro" id="IPR008335">
    <property type="entry name" value="Mopterin_OxRdtase_euk"/>
</dbReference>
<dbReference type="RefSeq" id="WP_045692469.1">
    <property type="nucleotide sequence ID" value="NZ_CP163445.1"/>
</dbReference>
<name>A0AB39TVI3_9ACTN</name>
<reference evidence="7" key="1">
    <citation type="submission" date="2024-07" db="EMBL/GenBank/DDBJ databases">
        <authorList>
            <person name="Yu S.T."/>
        </authorList>
    </citation>
    <scope>NUCLEOTIDE SEQUENCE</scope>
    <source>
        <strain evidence="7">Y1</strain>
    </source>
</reference>
<dbReference type="InterPro" id="IPR005066">
    <property type="entry name" value="MoCF_OxRdtse_dimer"/>
</dbReference>
<dbReference type="Gene3D" id="3.90.420.10">
    <property type="entry name" value="Oxidoreductase, molybdopterin-binding domain"/>
    <property type="match status" value="1"/>
</dbReference>
<dbReference type="GO" id="GO:0006790">
    <property type="term" value="P:sulfur compound metabolic process"/>
    <property type="evidence" value="ECO:0007669"/>
    <property type="project" value="TreeGrafter"/>
</dbReference>
<keyword evidence="3" id="KW-0479">Metal-binding</keyword>
<feature type="domain" description="Moybdenum cofactor oxidoreductase dimerisation" evidence="6">
    <location>
        <begin position="209"/>
        <end position="299"/>
    </location>
</feature>
<dbReference type="SUPFAM" id="SSF56524">
    <property type="entry name" value="Oxidoreductase molybdopterin-binding domain"/>
    <property type="match status" value="1"/>
</dbReference>
<dbReference type="SUPFAM" id="SSF81296">
    <property type="entry name" value="E set domains"/>
    <property type="match status" value="1"/>
</dbReference>
<dbReference type="InterPro" id="IPR036374">
    <property type="entry name" value="OxRdtase_Mopterin-bd_sf"/>
</dbReference>
<evidence type="ECO:0000256" key="1">
    <source>
        <dbReference type="ARBA" id="ARBA00001924"/>
    </source>
</evidence>
<feature type="domain" description="Oxidoreductase molybdopterin-binding" evidence="5">
    <location>
        <begin position="26"/>
        <end position="185"/>
    </location>
</feature>
<organism evidence="7">
    <name type="scientific">Streptomyces sp. Y1</name>
    <dbReference type="NCBI Taxonomy" id="3238634"/>
    <lineage>
        <taxon>Bacteria</taxon>
        <taxon>Bacillati</taxon>
        <taxon>Actinomycetota</taxon>
        <taxon>Actinomycetes</taxon>
        <taxon>Kitasatosporales</taxon>
        <taxon>Streptomycetaceae</taxon>
        <taxon>Streptomyces</taxon>
    </lineage>
</organism>
<dbReference type="PANTHER" id="PTHR19372:SF7">
    <property type="entry name" value="SULFITE OXIDASE, MITOCHONDRIAL"/>
    <property type="match status" value="1"/>
</dbReference>
<evidence type="ECO:0000256" key="4">
    <source>
        <dbReference type="ARBA" id="ARBA00023002"/>
    </source>
</evidence>
<dbReference type="Pfam" id="PF00174">
    <property type="entry name" value="Oxidored_molyb"/>
    <property type="match status" value="1"/>
</dbReference>
<dbReference type="GO" id="GO:0043546">
    <property type="term" value="F:molybdopterin cofactor binding"/>
    <property type="evidence" value="ECO:0007669"/>
    <property type="project" value="TreeGrafter"/>
</dbReference>
<evidence type="ECO:0000259" key="6">
    <source>
        <dbReference type="Pfam" id="PF03404"/>
    </source>
</evidence>
<dbReference type="AlphaFoldDB" id="A0AB39TVI3"/>
<dbReference type="Pfam" id="PF03404">
    <property type="entry name" value="Mo-co_dimer"/>
    <property type="match status" value="1"/>
</dbReference>
<dbReference type="GO" id="GO:0020037">
    <property type="term" value="F:heme binding"/>
    <property type="evidence" value="ECO:0007669"/>
    <property type="project" value="TreeGrafter"/>
</dbReference>
<dbReference type="InterPro" id="IPR000572">
    <property type="entry name" value="OxRdtase_Mopterin-bd_dom"/>
</dbReference>
<dbReference type="InterPro" id="IPR014756">
    <property type="entry name" value="Ig_E-set"/>
</dbReference>
<dbReference type="EMBL" id="CP163445">
    <property type="protein sequence ID" value="XDQ83335.1"/>
    <property type="molecule type" value="Genomic_DNA"/>
</dbReference>
<keyword evidence="2" id="KW-0500">Molybdenum</keyword>
<sequence>MIRTDPDTPDLFLTPVDDVFIRNHVGPHPRLDPATWSLSVEGLVERPLRLDFPTIQGLPQTRFTAVHECFGNPLHPTVPTRAVTNLEWVGVPLAAVLELAGPRPEARHVWLEGADSGDFGDERDVSFLKDLPLDQAGTEVFLAHTMNGEPLRPDHGYPLRAVAPRMFGTNSVKWLSRIVLAADRPDHLFTTRLYTRVLPGEHEARPVREKDVCSKLLTPGDGSTVPAGSRELAGYAWSSTEVTAVEVAVDDADWQLAELDRRGPDPTWQRFRLRHDLTPGPHRIRCRATDSAGRVQPLTGDRNAVHEIRVVAEADSRPGR</sequence>
<accession>A0AB39TVI3</accession>
<protein>
    <submittedName>
        <fullName evidence="7">Molybdopterin-dependent oxidoreductase</fullName>
    </submittedName>
</protein>
<keyword evidence="4" id="KW-0560">Oxidoreductase</keyword>
<dbReference type="Gene3D" id="2.60.40.650">
    <property type="match status" value="1"/>
</dbReference>
<evidence type="ECO:0000259" key="5">
    <source>
        <dbReference type="Pfam" id="PF00174"/>
    </source>
</evidence>